<dbReference type="GO" id="GO:0006355">
    <property type="term" value="P:regulation of DNA-templated transcription"/>
    <property type="evidence" value="ECO:0007669"/>
    <property type="project" value="InterPro"/>
</dbReference>
<dbReference type="Proteomes" id="UP000005096">
    <property type="component" value="Chromosome"/>
</dbReference>
<name>E3CXB8_9BACT</name>
<proteinExistence type="predicted"/>
<protein>
    <submittedName>
        <fullName evidence="2">CopG domain protein DNA-binding domain protein</fullName>
    </submittedName>
</protein>
<gene>
    <name evidence="2" type="ORF">Apau_1057</name>
</gene>
<dbReference type="GO" id="GO:0003677">
    <property type="term" value="F:DNA binding"/>
    <property type="evidence" value="ECO:0007669"/>
    <property type="project" value="UniProtKB-KW"/>
</dbReference>
<organism evidence="2 3">
    <name type="scientific">Aminomonas paucivorans DSM 12260</name>
    <dbReference type="NCBI Taxonomy" id="584708"/>
    <lineage>
        <taxon>Bacteria</taxon>
        <taxon>Thermotogati</taxon>
        <taxon>Synergistota</taxon>
        <taxon>Synergistia</taxon>
        <taxon>Synergistales</taxon>
        <taxon>Synergistaceae</taxon>
        <taxon>Aminomonas</taxon>
    </lineage>
</organism>
<dbReference type="SUPFAM" id="SSF47598">
    <property type="entry name" value="Ribbon-helix-helix"/>
    <property type="match status" value="1"/>
</dbReference>
<dbReference type="InterPro" id="IPR013321">
    <property type="entry name" value="Arc_rbn_hlx_hlx"/>
</dbReference>
<dbReference type="AlphaFoldDB" id="E3CXB8"/>
<sequence length="77" mass="8570">MSALTAVRLGEALEDRLARTARRMNRPRSGLIREALERYLDDLEDYARAVEAWEVHVASGEETLSLEAVKASLGLEA</sequence>
<keyword evidence="2" id="KW-0238">DNA-binding</keyword>
<dbReference type="RefSeq" id="WP_006300667.1">
    <property type="nucleotide sequence ID" value="NZ_CM001022.1"/>
</dbReference>
<dbReference type="Gene3D" id="1.10.1220.10">
    <property type="entry name" value="Met repressor-like"/>
    <property type="match status" value="1"/>
</dbReference>
<reference evidence="2 3" key="1">
    <citation type="journal article" date="2010" name="Stand. Genomic Sci.">
        <title>Non-contiguous finished genome sequence of Aminomonas paucivorans type strain (GLU-3).</title>
        <authorList>
            <person name="Pitluck S."/>
            <person name="Yasawong M."/>
            <person name="Held B."/>
            <person name="Lapidus A."/>
            <person name="Nolan M."/>
            <person name="Copeland A."/>
            <person name="Lucas S."/>
            <person name="Del Rio T.G."/>
            <person name="Tice H."/>
            <person name="Cheng J.F."/>
            <person name="Chertkov O."/>
            <person name="Goodwin L."/>
            <person name="Tapia R."/>
            <person name="Han C."/>
            <person name="Liolios K."/>
            <person name="Ivanova N."/>
            <person name="Mavromatis K."/>
            <person name="Ovchinnikova G."/>
            <person name="Pati A."/>
            <person name="Chen A."/>
            <person name="Palaniappan K."/>
            <person name="Land M."/>
            <person name="Hauser L."/>
            <person name="Chang Y.J."/>
            <person name="Jeffries C.D."/>
            <person name="Pukall R."/>
            <person name="Spring S."/>
            <person name="Rohde M."/>
            <person name="Sikorski J."/>
            <person name="Goker M."/>
            <person name="Woyke T."/>
            <person name="Bristow J."/>
            <person name="Eisen J.A."/>
            <person name="Markowitz V."/>
            <person name="Hugenholtz P."/>
            <person name="Kyrpides N.C."/>
            <person name="Klenk H.P."/>
        </authorList>
    </citation>
    <scope>NUCLEOTIDE SEQUENCE [LARGE SCALE GENOMIC DNA]</scope>
    <source>
        <strain evidence="2 3">DSM 12260</strain>
    </source>
</reference>
<accession>E3CXB8</accession>
<dbReference type="Pfam" id="PF01402">
    <property type="entry name" value="RHH_1"/>
    <property type="match status" value="1"/>
</dbReference>
<evidence type="ECO:0000313" key="2">
    <source>
        <dbReference type="EMBL" id="EFQ23484.1"/>
    </source>
</evidence>
<evidence type="ECO:0000259" key="1">
    <source>
        <dbReference type="Pfam" id="PF01402"/>
    </source>
</evidence>
<dbReference type="InterPro" id="IPR002145">
    <property type="entry name" value="CopG"/>
</dbReference>
<evidence type="ECO:0000313" key="3">
    <source>
        <dbReference type="Proteomes" id="UP000005096"/>
    </source>
</evidence>
<dbReference type="PaxDb" id="584708-Apau_1057"/>
<dbReference type="EMBL" id="CM001022">
    <property type="protein sequence ID" value="EFQ23484.1"/>
    <property type="molecule type" value="Genomic_DNA"/>
</dbReference>
<dbReference type="InterPro" id="IPR010985">
    <property type="entry name" value="Ribbon_hlx_hlx"/>
</dbReference>
<feature type="domain" description="Ribbon-helix-helix protein CopG" evidence="1">
    <location>
        <begin position="7"/>
        <end position="41"/>
    </location>
</feature>
<keyword evidence="3" id="KW-1185">Reference proteome</keyword>
<dbReference type="HOGENOM" id="CLU_155311_6_1_0"/>
<dbReference type="STRING" id="584708.Apau_1057"/>